<dbReference type="InterPro" id="IPR003444">
    <property type="entry name" value="MraZ"/>
</dbReference>
<dbReference type="RefSeq" id="WP_173777750.1">
    <property type="nucleotide sequence ID" value="NZ_JABSNO010000001.1"/>
</dbReference>
<protein>
    <recommendedName>
        <fullName evidence="1 7">Transcriptional regulator MraZ</fullName>
    </recommendedName>
</protein>
<dbReference type="GO" id="GO:0005737">
    <property type="term" value="C:cytoplasm"/>
    <property type="evidence" value="ECO:0007669"/>
    <property type="project" value="UniProtKB-UniRule"/>
</dbReference>
<comment type="caution">
    <text evidence="9">The sequence shown here is derived from an EMBL/GenBank/DDBJ whole genome shotgun (WGS) entry which is preliminary data.</text>
</comment>
<accession>A0A8J8G4H9</accession>
<evidence type="ECO:0000259" key="8">
    <source>
        <dbReference type="PROSITE" id="PS51740"/>
    </source>
</evidence>
<comment type="similarity">
    <text evidence="7">Belongs to the MraZ family.</text>
</comment>
<proteinExistence type="inferred from homology"/>
<keyword evidence="10" id="KW-1185">Reference proteome</keyword>
<evidence type="ECO:0000256" key="6">
    <source>
        <dbReference type="ARBA" id="ARBA00023163"/>
    </source>
</evidence>
<keyword evidence="5 7" id="KW-0238">DNA-binding</keyword>
<dbReference type="GO" id="GO:0003700">
    <property type="term" value="F:DNA-binding transcription factor activity"/>
    <property type="evidence" value="ECO:0007669"/>
    <property type="project" value="UniProtKB-UniRule"/>
</dbReference>
<sequence length="155" mass="17686">MRNFIGTFECKIDDKGRIKIPTLLAKQMEGFGDDTFVVKRAVFQSCLEVYPLSKWDLMMEKVNKLNRFVKKNADFIRIFTAGVKTAELDRAGRIQISKDLTLFANLEKEIVLTSAGDFFEIWDKEAYERVISADVENFSSLAEEVMGGGEIEIEI</sequence>
<feature type="domain" description="SpoVT-AbrB" evidence="8">
    <location>
        <begin position="83"/>
        <end position="126"/>
    </location>
</feature>
<dbReference type="EMBL" id="JABSNO010000001">
    <property type="protein sequence ID" value="NRS91119.1"/>
    <property type="molecule type" value="Genomic_DNA"/>
</dbReference>
<name>A0A8J8G4H9_9FLAO</name>
<keyword evidence="4 7" id="KW-0805">Transcription regulation</keyword>
<dbReference type="NCBIfam" id="TIGR00242">
    <property type="entry name" value="division/cell wall cluster transcriptional repressor MraZ"/>
    <property type="match status" value="1"/>
</dbReference>
<feature type="domain" description="SpoVT-AbrB" evidence="8">
    <location>
        <begin position="7"/>
        <end position="54"/>
    </location>
</feature>
<comment type="subunit">
    <text evidence="7">Forms oligomers.</text>
</comment>
<keyword evidence="6 7" id="KW-0804">Transcription</keyword>
<evidence type="ECO:0000256" key="7">
    <source>
        <dbReference type="HAMAP-Rule" id="MF_01008"/>
    </source>
</evidence>
<evidence type="ECO:0000313" key="10">
    <source>
        <dbReference type="Proteomes" id="UP000610746"/>
    </source>
</evidence>
<dbReference type="InterPro" id="IPR007159">
    <property type="entry name" value="SpoVT-AbrB_dom"/>
</dbReference>
<dbReference type="CDD" id="cd16320">
    <property type="entry name" value="MraZ_N"/>
    <property type="match status" value="1"/>
</dbReference>
<organism evidence="9 10">
    <name type="scientific">Frigoriflavimonas asaccharolytica</name>
    <dbReference type="NCBI Taxonomy" id="2735899"/>
    <lineage>
        <taxon>Bacteria</taxon>
        <taxon>Pseudomonadati</taxon>
        <taxon>Bacteroidota</taxon>
        <taxon>Flavobacteriia</taxon>
        <taxon>Flavobacteriales</taxon>
        <taxon>Weeksellaceae</taxon>
        <taxon>Frigoriflavimonas</taxon>
    </lineage>
</organism>
<dbReference type="PANTHER" id="PTHR34701">
    <property type="entry name" value="TRANSCRIPTIONAL REGULATOR MRAZ"/>
    <property type="match status" value="1"/>
</dbReference>
<dbReference type="GO" id="GO:0000976">
    <property type="term" value="F:transcription cis-regulatory region binding"/>
    <property type="evidence" value="ECO:0007669"/>
    <property type="project" value="TreeGrafter"/>
</dbReference>
<reference evidence="9" key="1">
    <citation type="submission" date="2020-05" db="EMBL/GenBank/DDBJ databases">
        <title>Genomic Encyclopedia of Type Strains, Phase IV (KMG-V): Genome sequencing to study the core and pangenomes of soil and plant-associated prokaryotes.</title>
        <authorList>
            <person name="Whitman W."/>
        </authorList>
    </citation>
    <scope>NUCLEOTIDE SEQUENCE</scope>
    <source>
        <strain evidence="9">16F</strain>
    </source>
</reference>
<evidence type="ECO:0000256" key="5">
    <source>
        <dbReference type="ARBA" id="ARBA00023125"/>
    </source>
</evidence>
<dbReference type="Pfam" id="PF02381">
    <property type="entry name" value="MraZ"/>
    <property type="match status" value="2"/>
</dbReference>
<dbReference type="Proteomes" id="UP000610746">
    <property type="component" value="Unassembled WGS sequence"/>
</dbReference>
<comment type="subcellular location">
    <subcellularLocation>
        <location evidence="7">Cytoplasm</location>
        <location evidence="7">Nucleoid</location>
    </subcellularLocation>
</comment>
<dbReference type="PROSITE" id="PS51740">
    <property type="entry name" value="SPOVT_ABRB"/>
    <property type="match status" value="2"/>
</dbReference>
<dbReference type="PANTHER" id="PTHR34701:SF1">
    <property type="entry name" value="TRANSCRIPTIONAL REGULATOR MRAZ"/>
    <property type="match status" value="1"/>
</dbReference>
<keyword evidence="2 7" id="KW-0963">Cytoplasm</keyword>
<evidence type="ECO:0000256" key="1">
    <source>
        <dbReference type="ARBA" id="ARBA00013860"/>
    </source>
</evidence>
<evidence type="ECO:0000256" key="2">
    <source>
        <dbReference type="ARBA" id="ARBA00022490"/>
    </source>
</evidence>
<dbReference type="GO" id="GO:2000143">
    <property type="term" value="P:negative regulation of DNA-templated transcription initiation"/>
    <property type="evidence" value="ECO:0007669"/>
    <property type="project" value="TreeGrafter"/>
</dbReference>
<dbReference type="AlphaFoldDB" id="A0A8J8G4H9"/>
<gene>
    <name evidence="7" type="primary">mraZ</name>
    <name evidence="9" type="ORF">HNQ03_000184</name>
</gene>
<dbReference type="Gene3D" id="3.40.1550.20">
    <property type="entry name" value="Transcriptional regulator MraZ domain"/>
    <property type="match status" value="1"/>
</dbReference>
<dbReference type="InterPro" id="IPR038619">
    <property type="entry name" value="MraZ_sf"/>
</dbReference>
<dbReference type="InterPro" id="IPR035642">
    <property type="entry name" value="MraZ_N"/>
</dbReference>
<dbReference type="CDD" id="cd16321">
    <property type="entry name" value="MraZ_C"/>
    <property type="match status" value="1"/>
</dbReference>
<evidence type="ECO:0000256" key="4">
    <source>
        <dbReference type="ARBA" id="ARBA00023015"/>
    </source>
</evidence>
<dbReference type="InterPro" id="IPR035644">
    <property type="entry name" value="MraZ_C"/>
</dbReference>
<dbReference type="InterPro" id="IPR037914">
    <property type="entry name" value="SpoVT-AbrB_sf"/>
</dbReference>
<dbReference type="InterPro" id="IPR020603">
    <property type="entry name" value="MraZ_dom"/>
</dbReference>
<dbReference type="GO" id="GO:0009295">
    <property type="term" value="C:nucleoid"/>
    <property type="evidence" value="ECO:0007669"/>
    <property type="project" value="UniProtKB-SubCell"/>
</dbReference>
<dbReference type="HAMAP" id="MF_01008">
    <property type="entry name" value="MraZ"/>
    <property type="match status" value="1"/>
</dbReference>
<keyword evidence="3" id="KW-0677">Repeat</keyword>
<dbReference type="SUPFAM" id="SSF89447">
    <property type="entry name" value="AbrB/MazE/MraZ-like"/>
    <property type="match status" value="1"/>
</dbReference>
<evidence type="ECO:0000256" key="3">
    <source>
        <dbReference type="ARBA" id="ARBA00022737"/>
    </source>
</evidence>
<evidence type="ECO:0000313" key="9">
    <source>
        <dbReference type="EMBL" id="NRS91119.1"/>
    </source>
</evidence>